<feature type="region of interest" description="Disordered" evidence="1">
    <location>
        <begin position="315"/>
        <end position="354"/>
    </location>
</feature>
<accession>A0A835SYC5</accession>
<name>A0A835SYC5_CHLIN</name>
<evidence type="ECO:0000313" key="4">
    <source>
        <dbReference type="Proteomes" id="UP000650467"/>
    </source>
</evidence>
<dbReference type="SUPFAM" id="SSF52266">
    <property type="entry name" value="SGNH hydrolase"/>
    <property type="match status" value="1"/>
</dbReference>
<dbReference type="Gene3D" id="3.40.50.1110">
    <property type="entry name" value="SGNH hydrolase"/>
    <property type="match status" value="2"/>
</dbReference>
<dbReference type="InterPro" id="IPR013830">
    <property type="entry name" value="SGNH_hydro"/>
</dbReference>
<organism evidence="3 4">
    <name type="scientific">Chlamydomonas incerta</name>
    <dbReference type="NCBI Taxonomy" id="51695"/>
    <lineage>
        <taxon>Eukaryota</taxon>
        <taxon>Viridiplantae</taxon>
        <taxon>Chlorophyta</taxon>
        <taxon>core chlorophytes</taxon>
        <taxon>Chlorophyceae</taxon>
        <taxon>CS clade</taxon>
        <taxon>Chlamydomonadales</taxon>
        <taxon>Chlamydomonadaceae</taxon>
        <taxon>Chlamydomonas</taxon>
    </lineage>
</organism>
<feature type="compositionally biased region" description="Gly residues" evidence="1">
    <location>
        <begin position="318"/>
        <end position="331"/>
    </location>
</feature>
<evidence type="ECO:0000313" key="3">
    <source>
        <dbReference type="EMBL" id="KAG2428151.1"/>
    </source>
</evidence>
<evidence type="ECO:0000256" key="1">
    <source>
        <dbReference type="SAM" id="MobiDB-lite"/>
    </source>
</evidence>
<dbReference type="PANTHER" id="PTHR14209">
    <property type="entry name" value="ISOAMYL ACETATE-HYDROLYZING ESTERASE 1"/>
    <property type="match status" value="1"/>
</dbReference>
<dbReference type="EMBL" id="JAEHOC010000036">
    <property type="protein sequence ID" value="KAG2428151.1"/>
    <property type="molecule type" value="Genomic_DNA"/>
</dbReference>
<dbReference type="PANTHER" id="PTHR14209:SF19">
    <property type="entry name" value="ISOAMYL ACETATE-HYDROLYZING ESTERASE 1 HOMOLOG"/>
    <property type="match status" value="1"/>
</dbReference>
<evidence type="ECO:0000259" key="2">
    <source>
        <dbReference type="Pfam" id="PF13472"/>
    </source>
</evidence>
<protein>
    <recommendedName>
        <fullName evidence="2">SGNH hydrolase-type esterase domain-containing protein</fullName>
    </recommendedName>
</protein>
<keyword evidence="4" id="KW-1185">Reference proteome</keyword>
<dbReference type="Proteomes" id="UP000650467">
    <property type="component" value="Unassembled WGS sequence"/>
</dbReference>
<sequence length="354" mass="36091">MAANYTRRADVVNRGLSAYNTRWAMHTLPYIFGGGPLTPGAAGGGSAGAGGGAGAGAGVARKGKEGLGPAEEEAEQEVATRQEQQQHHHQQQQQQQPSAAEGRVLFATVLFGANDAVLPDGDGPAKGREKHVPVDEYGRNLRRMVSYMRAAGVGRVLLITTPPVWGPGRRDFLTQRFGERAAAWPLDRTLDTVAPYARAAAAAAAELGVPCLDLFNLLQQEPDWGERLLSDGLHFSPAGQARVWELMQALLVRVWPELRPEALPLQFPAWDAVDGEHPPVSFTAGRVIPPKGDAGGAAAAAVAAITTAAAAAAAPAAGSGGTDGATGGGAGAVRDGADAGGGGRGGGSQAAAGG</sequence>
<comment type="caution">
    <text evidence="3">The sequence shown here is derived from an EMBL/GenBank/DDBJ whole genome shotgun (WGS) entry which is preliminary data.</text>
</comment>
<feature type="domain" description="SGNH hydrolase-type esterase" evidence="2">
    <location>
        <begin position="87"/>
        <end position="242"/>
    </location>
</feature>
<dbReference type="OrthoDB" id="671439at2759"/>
<feature type="compositionally biased region" description="Gly residues" evidence="1">
    <location>
        <begin position="338"/>
        <end position="354"/>
    </location>
</feature>
<dbReference type="Pfam" id="PF13472">
    <property type="entry name" value="Lipase_GDSL_2"/>
    <property type="match status" value="1"/>
</dbReference>
<reference evidence="3" key="1">
    <citation type="journal article" date="2020" name="bioRxiv">
        <title>Comparative genomics of Chlamydomonas.</title>
        <authorList>
            <person name="Craig R.J."/>
            <person name="Hasan A.R."/>
            <person name="Ness R.W."/>
            <person name="Keightley P.D."/>
        </authorList>
    </citation>
    <scope>NUCLEOTIDE SEQUENCE</scope>
    <source>
        <strain evidence="3">SAG 7.73</strain>
    </source>
</reference>
<feature type="region of interest" description="Disordered" evidence="1">
    <location>
        <begin position="44"/>
        <end position="99"/>
    </location>
</feature>
<gene>
    <name evidence="3" type="ORF">HXX76_011831</name>
</gene>
<feature type="compositionally biased region" description="Gly residues" evidence="1">
    <location>
        <begin position="44"/>
        <end position="57"/>
    </location>
</feature>
<dbReference type="InterPro" id="IPR045136">
    <property type="entry name" value="Iah1-like"/>
</dbReference>
<dbReference type="AlphaFoldDB" id="A0A835SYC5"/>
<dbReference type="InterPro" id="IPR036514">
    <property type="entry name" value="SGNH_hydro_sf"/>
</dbReference>
<proteinExistence type="predicted"/>